<keyword evidence="4" id="KW-0812">Transmembrane</keyword>
<dbReference type="GO" id="GO:0005886">
    <property type="term" value="C:plasma membrane"/>
    <property type="evidence" value="ECO:0007669"/>
    <property type="project" value="UniProtKB-SubCell"/>
</dbReference>
<evidence type="ECO:0000256" key="9">
    <source>
        <dbReference type="PROSITE-ProRule" id="PRU00284"/>
    </source>
</evidence>
<dbReference type="EMBL" id="CP030117">
    <property type="protein sequence ID" value="AWX54570.1"/>
    <property type="molecule type" value="Genomic_DNA"/>
</dbReference>
<evidence type="ECO:0000259" key="11">
    <source>
        <dbReference type="PROSITE" id="PS50885"/>
    </source>
</evidence>
<evidence type="ECO:0000256" key="3">
    <source>
        <dbReference type="ARBA" id="ARBA00022500"/>
    </source>
</evidence>
<dbReference type="CDD" id="cd06225">
    <property type="entry name" value="HAMP"/>
    <property type="match status" value="1"/>
</dbReference>
<feature type="domain" description="Methyl-accepting transducer" evidence="10">
    <location>
        <begin position="424"/>
        <end position="660"/>
    </location>
</feature>
<dbReference type="InterPro" id="IPR033479">
    <property type="entry name" value="dCache_1"/>
</dbReference>
<dbReference type="PROSITE" id="PS50885">
    <property type="entry name" value="HAMP"/>
    <property type="match status" value="1"/>
</dbReference>
<evidence type="ECO:0000313" key="12">
    <source>
        <dbReference type="EMBL" id="AWX54570.1"/>
    </source>
</evidence>
<dbReference type="RefSeq" id="WP_048031433.1">
    <property type="nucleotide sequence ID" value="NZ_CP030117.1"/>
</dbReference>
<dbReference type="Pfam" id="PF00015">
    <property type="entry name" value="MCPsignal"/>
    <property type="match status" value="1"/>
</dbReference>
<dbReference type="PANTHER" id="PTHR32089:SF112">
    <property type="entry name" value="LYSOZYME-LIKE PROTEIN-RELATED"/>
    <property type="match status" value="1"/>
</dbReference>
<evidence type="ECO:0000256" key="7">
    <source>
        <dbReference type="ARBA" id="ARBA00023224"/>
    </source>
</evidence>
<keyword evidence="3" id="KW-0145">Chemotaxis</keyword>
<name>A0A2Z4MDK8_BREBE</name>
<dbReference type="PANTHER" id="PTHR32089">
    <property type="entry name" value="METHYL-ACCEPTING CHEMOTAXIS PROTEIN MCPB"/>
    <property type="match status" value="1"/>
</dbReference>
<evidence type="ECO:0000256" key="6">
    <source>
        <dbReference type="ARBA" id="ARBA00023136"/>
    </source>
</evidence>
<organism evidence="12 13">
    <name type="scientific">Brevibacillus brevis</name>
    <name type="common">Bacillus brevis</name>
    <dbReference type="NCBI Taxonomy" id="1393"/>
    <lineage>
        <taxon>Bacteria</taxon>
        <taxon>Bacillati</taxon>
        <taxon>Bacillota</taxon>
        <taxon>Bacilli</taxon>
        <taxon>Bacillales</taxon>
        <taxon>Paenibacillaceae</taxon>
        <taxon>Brevibacillus</taxon>
    </lineage>
</organism>
<evidence type="ECO:0000259" key="10">
    <source>
        <dbReference type="PROSITE" id="PS50111"/>
    </source>
</evidence>
<dbReference type="Gene3D" id="3.30.450.20">
    <property type="entry name" value="PAS domain"/>
    <property type="match status" value="2"/>
</dbReference>
<feature type="domain" description="HAMP" evidence="11">
    <location>
        <begin position="353"/>
        <end position="405"/>
    </location>
</feature>
<protein>
    <submittedName>
        <fullName evidence="12">Methyl-accepting chemotaxis protein</fullName>
    </submittedName>
</protein>
<comment type="similarity">
    <text evidence="8">Belongs to the methyl-accepting chemotaxis (MCP) protein family.</text>
</comment>
<reference evidence="12 13" key="1">
    <citation type="journal article" date="2015" name="Genome Announc.">
        <title>Draft Genome Sequence of Brevibacillus brevis DZQ7, a Plant Growth-Promoting Rhizobacterium with Broad-Spectrum Antimicrobial Activity.</title>
        <authorList>
            <person name="Hou Q."/>
            <person name="Wang C."/>
            <person name="Hou X."/>
            <person name="Xia Z."/>
            <person name="Ye J."/>
            <person name="Liu K."/>
            <person name="Liu H."/>
            <person name="Wang J."/>
            <person name="Guo H."/>
            <person name="Yu X."/>
            <person name="Yang Y."/>
            <person name="Du B."/>
            <person name="Ding Y."/>
        </authorList>
    </citation>
    <scope>NUCLEOTIDE SEQUENCE [LARGE SCALE GENOMIC DNA]</scope>
    <source>
        <strain evidence="12 13">DZQ7</strain>
    </source>
</reference>
<dbReference type="SMART" id="SM00304">
    <property type="entry name" value="HAMP"/>
    <property type="match status" value="1"/>
</dbReference>
<dbReference type="Pfam" id="PF02743">
    <property type="entry name" value="dCache_1"/>
    <property type="match status" value="1"/>
</dbReference>
<dbReference type="InterPro" id="IPR003660">
    <property type="entry name" value="HAMP_dom"/>
</dbReference>
<gene>
    <name evidence="12" type="ORF">AB432_005740</name>
</gene>
<evidence type="ECO:0000313" key="13">
    <source>
        <dbReference type="Proteomes" id="UP000036061"/>
    </source>
</evidence>
<dbReference type="Gene3D" id="1.10.287.950">
    <property type="entry name" value="Methyl-accepting chemotaxis protein"/>
    <property type="match status" value="1"/>
</dbReference>
<evidence type="ECO:0000256" key="8">
    <source>
        <dbReference type="ARBA" id="ARBA00029447"/>
    </source>
</evidence>
<dbReference type="SUPFAM" id="SSF58104">
    <property type="entry name" value="Methyl-accepting chemotaxis protein (MCP) signaling domain"/>
    <property type="match status" value="1"/>
</dbReference>
<dbReference type="GO" id="GO:0007165">
    <property type="term" value="P:signal transduction"/>
    <property type="evidence" value="ECO:0007669"/>
    <property type="project" value="UniProtKB-KW"/>
</dbReference>
<dbReference type="InterPro" id="IPR004089">
    <property type="entry name" value="MCPsignal_dom"/>
</dbReference>
<sequence length="710" mass="77821">MNLFTRFLAAFMIITLLSVGGVAGTNYFFLERLVMENKSSQLEDSLNYAGDKIRTWAQERHVSLAQVASLPNINNIPFPETADNLPPEVEYWAQTVKGLAEANPTTTTAILRPDGKAIINPSRGFRLEDLSSRDYFSKAVKEQKPVIGSAFVSTGDGKVKLPFSTPVYDQNKKLSAVVQQAVTLDSIAAFINGFTLGTSGRAYLIDQDGQLIAGSTELKESNWYKEQLDAHVKPLEAEVEKAKQSGDAKQIEKAEKELKAGQLFPNISMKQFPPAAKAIETKATGLIMEPYTSYNEQEAITAYTYLEELGWALVIEENYSDVLASIYESRNISLVTVLVSLIAAVGLSIFLARSLIKPIQTIVTALDQTAKGDLTCTLALNRSDELGTLSKAYSLMTENLRSIINQLSASGEELQQFSQSLMQASSVTSTAMTEVTSTIVEITKGAEETSGNMDQIANDINDLNSLTVDIQRFTEQTRTASLDMMDAFQEGKEAVLQASTKMNMVQNLMNQSMESMTELHVQSERIGQISTMISSISNQTNLLSLNAAIEAARAGEAGRGFAVVADEIRKLAQQTADSTQDIQGIIDNIQLQINQFMKRSEEGHGVIEEGVRIVGQTGETLGDSVERVQQTVASIDDIKQRMDEQAKLSRQMVDAVLEVTALSEETSAGSEEVRAVAETTLGDMDRLTQSVTELDKMIRQFEALVKHFKL</sequence>
<dbReference type="AlphaFoldDB" id="A0A2Z4MDK8"/>
<dbReference type="Pfam" id="PF00672">
    <property type="entry name" value="HAMP"/>
    <property type="match status" value="1"/>
</dbReference>
<keyword evidence="6" id="KW-0472">Membrane</keyword>
<evidence type="ECO:0000256" key="2">
    <source>
        <dbReference type="ARBA" id="ARBA00022475"/>
    </source>
</evidence>
<dbReference type="PROSITE" id="PS50111">
    <property type="entry name" value="CHEMOTAXIS_TRANSDUC_2"/>
    <property type="match status" value="1"/>
</dbReference>
<evidence type="ECO:0000256" key="1">
    <source>
        <dbReference type="ARBA" id="ARBA00004651"/>
    </source>
</evidence>
<dbReference type="CDD" id="cd11386">
    <property type="entry name" value="MCP_signal"/>
    <property type="match status" value="1"/>
</dbReference>
<evidence type="ECO:0000256" key="5">
    <source>
        <dbReference type="ARBA" id="ARBA00022989"/>
    </source>
</evidence>
<dbReference type="GO" id="GO:0006935">
    <property type="term" value="P:chemotaxis"/>
    <property type="evidence" value="ECO:0007669"/>
    <property type="project" value="UniProtKB-KW"/>
</dbReference>
<keyword evidence="5" id="KW-1133">Transmembrane helix</keyword>
<proteinExistence type="inferred from homology"/>
<keyword evidence="7 9" id="KW-0807">Transducer</keyword>
<dbReference type="Gene3D" id="6.10.340.10">
    <property type="match status" value="1"/>
</dbReference>
<accession>A0A2Z4MDK8</accession>
<dbReference type="Proteomes" id="UP000036061">
    <property type="component" value="Chromosome"/>
</dbReference>
<comment type="subcellular location">
    <subcellularLocation>
        <location evidence="1">Cell membrane</location>
        <topology evidence="1">Multi-pass membrane protein</topology>
    </subcellularLocation>
</comment>
<dbReference type="SMART" id="SM00283">
    <property type="entry name" value="MA"/>
    <property type="match status" value="1"/>
</dbReference>
<keyword evidence="2" id="KW-1003">Cell membrane</keyword>
<evidence type="ECO:0000256" key="4">
    <source>
        <dbReference type="ARBA" id="ARBA00022692"/>
    </source>
</evidence>